<dbReference type="Proteomes" id="UP000235392">
    <property type="component" value="Unassembled WGS sequence"/>
</dbReference>
<protein>
    <submittedName>
        <fullName evidence="2">Uncharacterized protein</fullName>
    </submittedName>
</protein>
<evidence type="ECO:0000313" key="3">
    <source>
        <dbReference type="Proteomes" id="UP000235392"/>
    </source>
</evidence>
<dbReference type="AlphaFoldDB" id="A0A2N5SJB5"/>
<comment type="caution">
    <text evidence="2">The sequence shown here is derived from an EMBL/GenBank/DDBJ whole genome shotgun (WGS) entry which is preliminary data.</text>
</comment>
<accession>A0A2N5SJB5</accession>
<gene>
    <name evidence="2" type="ORF">PCASD_19606</name>
</gene>
<organism evidence="2 3">
    <name type="scientific">Puccinia coronata f. sp. avenae</name>
    <dbReference type="NCBI Taxonomy" id="200324"/>
    <lineage>
        <taxon>Eukaryota</taxon>
        <taxon>Fungi</taxon>
        <taxon>Dikarya</taxon>
        <taxon>Basidiomycota</taxon>
        <taxon>Pucciniomycotina</taxon>
        <taxon>Pucciniomycetes</taxon>
        <taxon>Pucciniales</taxon>
        <taxon>Pucciniaceae</taxon>
        <taxon>Puccinia</taxon>
    </lineage>
</organism>
<sequence length="531" mass="57992">MVDLIKQTMEYLNDAAFEDENDSQDSWLSPSPGAKKYVPFLTSQTQTRSQAQTQGSQAQTNGSPVVTGSQVVTRSAAALSVTAAPGHTPFCGFPALAAVASGPTPGHTPFCGFPASAAIAATPPPGHTPFCGFPASAAMVATATPEGPAPLSSTLDSTVSTAEATSQPAHVYTQPGVMRSIHLDYVLYSQSVIANLIKARPSASTSKKDKKEWEKYSPCGSLRVWLVDLSTYKLETFQANVVENLGKDCAHFRKLLDSLVSCGDIKWQAIIANSRQYGPKKFAFLTSNQDFYEFVKAIYEALNSKVTIKLVMDDPQGKAKQMEHERSLEENLTLTFGPNELRIPLEREMTRLLGNPKADVSTNPVTPYVADLMQHIGAKWGRNDEKYWIGNLNDRSKSMHIDNALLTIWGRALMHNQNPAVTKDHPPKTKHFVWVKNHTPTLEELIANANGSKDPVATQETQDNNQEKSPTPLPDEPPKEYPRDPSPLPDDPLEGIRNDAAPSPPHPAPMLRLSDARPQRGILPIPAMTRL</sequence>
<evidence type="ECO:0000256" key="1">
    <source>
        <dbReference type="SAM" id="MobiDB-lite"/>
    </source>
</evidence>
<feature type="compositionally biased region" description="Polar residues" evidence="1">
    <location>
        <begin position="458"/>
        <end position="469"/>
    </location>
</feature>
<reference evidence="2 3" key="1">
    <citation type="submission" date="2017-11" db="EMBL/GenBank/DDBJ databases">
        <title>De novo assembly and phasing of dikaryotic genomes from two isolates of Puccinia coronata f. sp. avenae, the causal agent of oat crown rust.</title>
        <authorList>
            <person name="Miller M.E."/>
            <person name="Zhang Y."/>
            <person name="Omidvar V."/>
            <person name="Sperschneider J."/>
            <person name="Schwessinger B."/>
            <person name="Raley C."/>
            <person name="Palmer J.M."/>
            <person name="Garnica D."/>
            <person name="Upadhyaya N."/>
            <person name="Rathjen J."/>
            <person name="Taylor J.M."/>
            <person name="Park R.F."/>
            <person name="Dodds P.N."/>
            <person name="Hirsch C.D."/>
            <person name="Kianian S.F."/>
            <person name="Figueroa M."/>
        </authorList>
    </citation>
    <scope>NUCLEOTIDE SEQUENCE [LARGE SCALE GENOMIC DNA]</scope>
    <source>
        <strain evidence="2">12SD80</strain>
    </source>
</reference>
<proteinExistence type="predicted"/>
<dbReference type="EMBL" id="PGCI01000855">
    <property type="protein sequence ID" value="PLW13340.1"/>
    <property type="molecule type" value="Genomic_DNA"/>
</dbReference>
<name>A0A2N5SJB5_9BASI</name>
<feature type="region of interest" description="Disordered" evidence="1">
    <location>
        <begin position="43"/>
        <end position="66"/>
    </location>
</feature>
<evidence type="ECO:0000313" key="2">
    <source>
        <dbReference type="EMBL" id="PLW13340.1"/>
    </source>
</evidence>
<feature type="region of interest" description="Disordered" evidence="1">
    <location>
        <begin position="450"/>
        <end position="531"/>
    </location>
</feature>
<feature type="compositionally biased region" description="Low complexity" evidence="1">
    <location>
        <begin position="43"/>
        <end position="60"/>
    </location>
</feature>